<keyword evidence="3" id="KW-1185">Reference proteome</keyword>
<reference evidence="2 3" key="2">
    <citation type="journal article" date="2012" name="PLoS Pathog.">
        <title>Diverse lifestyles and strategies of plant pathogenesis encoded in the genomes of eighteen Dothideomycetes fungi.</title>
        <authorList>
            <person name="Ohm R.A."/>
            <person name="Feau N."/>
            <person name="Henrissat B."/>
            <person name="Schoch C.L."/>
            <person name="Horwitz B.A."/>
            <person name="Barry K.W."/>
            <person name="Condon B.J."/>
            <person name="Copeland A.C."/>
            <person name="Dhillon B."/>
            <person name="Glaser F."/>
            <person name="Hesse C.N."/>
            <person name="Kosti I."/>
            <person name="LaButti K."/>
            <person name="Lindquist E.A."/>
            <person name="Lucas S."/>
            <person name="Salamov A.A."/>
            <person name="Bradshaw R.E."/>
            <person name="Ciuffetti L."/>
            <person name="Hamelin R.C."/>
            <person name="Kema G.H.J."/>
            <person name="Lawrence C."/>
            <person name="Scott J.A."/>
            <person name="Spatafora J.W."/>
            <person name="Turgeon B.G."/>
            <person name="de Wit P.J.G.M."/>
            <person name="Zhong S."/>
            <person name="Goodwin S.B."/>
            <person name="Grigoriev I.V."/>
        </authorList>
    </citation>
    <scope>NUCLEOTIDE SEQUENCE [LARGE SCALE GENOMIC DNA]</scope>
    <source>
        <strain evidence="3">NZE10 / CBS 128990</strain>
    </source>
</reference>
<organism evidence="2 3">
    <name type="scientific">Dothistroma septosporum (strain NZE10 / CBS 128990)</name>
    <name type="common">Red band needle blight fungus</name>
    <name type="synonym">Mycosphaerella pini</name>
    <dbReference type="NCBI Taxonomy" id="675120"/>
    <lineage>
        <taxon>Eukaryota</taxon>
        <taxon>Fungi</taxon>
        <taxon>Dikarya</taxon>
        <taxon>Ascomycota</taxon>
        <taxon>Pezizomycotina</taxon>
        <taxon>Dothideomycetes</taxon>
        <taxon>Dothideomycetidae</taxon>
        <taxon>Mycosphaerellales</taxon>
        <taxon>Mycosphaerellaceae</taxon>
        <taxon>Dothistroma</taxon>
    </lineage>
</organism>
<dbReference type="AlphaFoldDB" id="N1PLE3"/>
<keyword evidence="1" id="KW-0732">Signal</keyword>
<reference evidence="3" key="1">
    <citation type="journal article" date="2012" name="PLoS Genet.">
        <title>The genomes of the fungal plant pathogens Cladosporium fulvum and Dothistroma septosporum reveal adaptation to different hosts and lifestyles but also signatures of common ancestry.</title>
        <authorList>
            <person name="de Wit P.J.G.M."/>
            <person name="van der Burgt A."/>
            <person name="Oekmen B."/>
            <person name="Stergiopoulos I."/>
            <person name="Abd-Elsalam K.A."/>
            <person name="Aerts A.L."/>
            <person name="Bahkali A.H."/>
            <person name="Beenen H.G."/>
            <person name="Chettri P."/>
            <person name="Cox M.P."/>
            <person name="Datema E."/>
            <person name="de Vries R.P."/>
            <person name="Dhillon B."/>
            <person name="Ganley A.R."/>
            <person name="Griffiths S.A."/>
            <person name="Guo Y."/>
            <person name="Hamelin R.C."/>
            <person name="Henrissat B."/>
            <person name="Kabir M.S."/>
            <person name="Jashni M.K."/>
            <person name="Kema G."/>
            <person name="Klaubauf S."/>
            <person name="Lapidus A."/>
            <person name="Levasseur A."/>
            <person name="Lindquist E."/>
            <person name="Mehrabi R."/>
            <person name="Ohm R.A."/>
            <person name="Owen T.J."/>
            <person name="Salamov A."/>
            <person name="Schwelm A."/>
            <person name="Schijlen E."/>
            <person name="Sun H."/>
            <person name="van den Burg H.A."/>
            <person name="van Ham R.C.H.J."/>
            <person name="Zhang S."/>
            <person name="Goodwin S.B."/>
            <person name="Grigoriev I.V."/>
            <person name="Collemare J."/>
            <person name="Bradshaw R.E."/>
        </authorList>
    </citation>
    <scope>NUCLEOTIDE SEQUENCE [LARGE SCALE GENOMIC DNA]</scope>
    <source>
        <strain evidence="3">NZE10 / CBS 128990</strain>
    </source>
</reference>
<feature type="signal peptide" evidence="1">
    <location>
        <begin position="1"/>
        <end position="18"/>
    </location>
</feature>
<evidence type="ECO:0000256" key="1">
    <source>
        <dbReference type="SAM" id="SignalP"/>
    </source>
</evidence>
<gene>
    <name evidence="2" type="ORF">DOTSEDRAFT_24387</name>
</gene>
<name>N1PLE3_DOTSN</name>
<evidence type="ECO:0000313" key="3">
    <source>
        <dbReference type="Proteomes" id="UP000016933"/>
    </source>
</evidence>
<feature type="chain" id="PRO_5004109186" evidence="1">
    <location>
        <begin position="19"/>
        <end position="82"/>
    </location>
</feature>
<sequence length="82" mass="8741">MQFTTVLISAILTAMAAATPVRSANKMNSIFARDYQNFDCSCMSGVYCTVNNAPNCAYEDCDCCCDAVANEEPTASLPPVGK</sequence>
<dbReference type="Proteomes" id="UP000016933">
    <property type="component" value="Unassembled WGS sequence"/>
</dbReference>
<accession>N1PLE3</accession>
<protein>
    <submittedName>
        <fullName evidence="2">Uncharacterized protein</fullName>
    </submittedName>
</protein>
<dbReference type="EMBL" id="KB446539">
    <property type="protein sequence ID" value="EME44322.1"/>
    <property type="molecule type" value="Genomic_DNA"/>
</dbReference>
<proteinExistence type="predicted"/>
<dbReference type="HOGENOM" id="CLU_2558259_0_0_1"/>
<evidence type="ECO:0000313" key="2">
    <source>
        <dbReference type="EMBL" id="EME44322.1"/>
    </source>
</evidence>